<proteinExistence type="predicted"/>
<feature type="region of interest" description="Disordered" evidence="1">
    <location>
        <begin position="1"/>
        <end position="27"/>
    </location>
</feature>
<dbReference type="KEGG" id="pvp:111747486"/>
<evidence type="ECO:0000256" key="1">
    <source>
        <dbReference type="SAM" id="MobiDB-lite"/>
    </source>
</evidence>
<sequence length="121" mass="13522">MSEKDKKGEEEEAAAGELSGDTGTSDKGHFAEALEVEQGCLQRTMGSLEISSEAFTREKEHLLNGDLRLASSKVETTLWNHLLTLYKQLQKSAMAKGCRFEAFFTFSVTWHILSFFSRVSP</sequence>
<dbReference type="AlphaFoldDB" id="A0A6P6D3D7"/>
<organism evidence="2 4">
    <name type="scientific">Pteropus vampyrus</name>
    <name type="common">Large flying fox</name>
    <dbReference type="NCBI Taxonomy" id="132908"/>
    <lineage>
        <taxon>Eukaryota</taxon>
        <taxon>Metazoa</taxon>
        <taxon>Chordata</taxon>
        <taxon>Craniata</taxon>
        <taxon>Vertebrata</taxon>
        <taxon>Euteleostomi</taxon>
        <taxon>Mammalia</taxon>
        <taxon>Eutheria</taxon>
        <taxon>Laurasiatheria</taxon>
        <taxon>Chiroptera</taxon>
        <taxon>Yinpterochiroptera</taxon>
        <taxon>Pteropodoidea</taxon>
        <taxon>Pteropodidae</taxon>
        <taxon>Pteropodinae</taxon>
        <taxon>Pteropus</taxon>
    </lineage>
</organism>
<dbReference type="GeneID" id="111747486"/>
<dbReference type="RefSeq" id="XP_023394258.1">
    <property type="nucleotide sequence ID" value="XM_023538490.1"/>
</dbReference>
<evidence type="ECO:0000313" key="3">
    <source>
        <dbReference type="RefSeq" id="XP_023394258.1"/>
    </source>
</evidence>
<protein>
    <submittedName>
        <fullName evidence="3 4">Gametogenetin-binding protein 1-like</fullName>
    </submittedName>
</protein>
<gene>
    <name evidence="3 4" type="primary">LOC111747486</name>
</gene>
<dbReference type="Proteomes" id="UP000515202">
    <property type="component" value="Unplaced"/>
</dbReference>
<keyword evidence="2" id="KW-1185">Reference proteome</keyword>
<reference evidence="3 4" key="1">
    <citation type="submission" date="2025-04" db="UniProtKB">
        <authorList>
            <consortium name="RefSeq"/>
        </authorList>
    </citation>
    <scope>IDENTIFICATION</scope>
    <source>
        <tissue evidence="3 4">Kidney</tissue>
    </source>
</reference>
<name>A0A6P6D3D7_PTEVA</name>
<evidence type="ECO:0000313" key="2">
    <source>
        <dbReference type="Proteomes" id="UP000515202"/>
    </source>
</evidence>
<dbReference type="RefSeq" id="XP_023394259.1">
    <property type="nucleotide sequence ID" value="XM_023538491.1"/>
</dbReference>
<dbReference type="OrthoDB" id="9937592at2759"/>
<accession>A0A6P6D3D7</accession>
<evidence type="ECO:0000313" key="4">
    <source>
        <dbReference type="RefSeq" id="XP_023394259.1"/>
    </source>
</evidence>